<proteinExistence type="predicted"/>
<comment type="caution">
    <text evidence="1">The sequence shown here is derived from an EMBL/GenBank/DDBJ whole genome shotgun (WGS) entry which is preliminary data.</text>
</comment>
<organism evidence="1">
    <name type="scientific">marine sediment metagenome</name>
    <dbReference type="NCBI Taxonomy" id="412755"/>
    <lineage>
        <taxon>unclassified sequences</taxon>
        <taxon>metagenomes</taxon>
        <taxon>ecological metagenomes</taxon>
    </lineage>
</organism>
<dbReference type="EMBL" id="BARS01026038">
    <property type="protein sequence ID" value="GAG11101.1"/>
    <property type="molecule type" value="Genomic_DNA"/>
</dbReference>
<evidence type="ECO:0000313" key="1">
    <source>
        <dbReference type="EMBL" id="GAG11101.1"/>
    </source>
</evidence>
<dbReference type="Pfam" id="PF16074">
    <property type="entry name" value="PilW"/>
    <property type="match status" value="1"/>
</dbReference>
<sequence length="69" mass="7750">AADVVPQDIRAVRIWMLARTGRGDDKFANTRTYTVGSKVITPNTDANLNNDNLRMRLLETTVKCRNMGL</sequence>
<feature type="non-terminal residue" evidence="1">
    <location>
        <position position="1"/>
    </location>
</feature>
<dbReference type="AlphaFoldDB" id="X0WEI8"/>
<accession>X0WEI8</accession>
<dbReference type="InterPro" id="IPR032092">
    <property type="entry name" value="PilW"/>
</dbReference>
<dbReference type="GO" id="GO:0043683">
    <property type="term" value="P:type IV pilus assembly"/>
    <property type="evidence" value="ECO:0007669"/>
    <property type="project" value="InterPro"/>
</dbReference>
<reference evidence="1" key="1">
    <citation type="journal article" date="2014" name="Front. Microbiol.">
        <title>High frequency of phylogenetically diverse reductive dehalogenase-homologous genes in deep subseafloor sedimentary metagenomes.</title>
        <authorList>
            <person name="Kawai M."/>
            <person name="Futagami T."/>
            <person name="Toyoda A."/>
            <person name="Takaki Y."/>
            <person name="Nishi S."/>
            <person name="Hori S."/>
            <person name="Arai W."/>
            <person name="Tsubouchi T."/>
            <person name="Morono Y."/>
            <person name="Uchiyama I."/>
            <person name="Ito T."/>
            <person name="Fujiyama A."/>
            <person name="Inagaki F."/>
            <person name="Takami H."/>
        </authorList>
    </citation>
    <scope>NUCLEOTIDE SEQUENCE</scope>
    <source>
        <strain evidence="1">Expedition CK06-06</strain>
    </source>
</reference>
<gene>
    <name evidence="1" type="ORF">S01H1_41080</name>
</gene>
<name>X0WEI8_9ZZZZ</name>
<protein>
    <submittedName>
        <fullName evidence="1">Uncharacterized protein</fullName>
    </submittedName>
</protein>